<feature type="transmembrane region" description="Helical" evidence="1">
    <location>
        <begin position="173"/>
        <end position="198"/>
    </location>
</feature>
<evidence type="ECO:0000259" key="2">
    <source>
        <dbReference type="Pfam" id="PF20182"/>
    </source>
</evidence>
<name>A0ABV3FUK0_9NOCA</name>
<gene>
    <name evidence="3" type="ORF">AB0I48_16215</name>
</gene>
<feature type="transmembrane region" description="Helical" evidence="1">
    <location>
        <begin position="137"/>
        <end position="161"/>
    </location>
</feature>
<keyword evidence="1" id="KW-0472">Membrane</keyword>
<proteinExistence type="predicted"/>
<organism evidence="3 4">
    <name type="scientific">Nocardia aurea</name>
    <dbReference type="NCBI Taxonomy" id="2144174"/>
    <lineage>
        <taxon>Bacteria</taxon>
        <taxon>Bacillati</taxon>
        <taxon>Actinomycetota</taxon>
        <taxon>Actinomycetes</taxon>
        <taxon>Mycobacteriales</taxon>
        <taxon>Nocardiaceae</taxon>
        <taxon>Nocardia</taxon>
    </lineage>
</organism>
<protein>
    <submittedName>
        <fullName evidence="3">DUF6545 domain-containing protein</fullName>
    </submittedName>
</protein>
<keyword evidence="1" id="KW-0812">Transmembrane</keyword>
<feature type="transmembrane region" description="Helical" evidence="1">
    <location>
        <begin position="102"/>
        <end position="121"/>
    </location>
</feature>
<accession>A0ABV3FUK0</accession>
<feature type="transmembrane region" description="Helical" evidence="1">
    <location>
        <begin position="71"/>
        <end position="90"/>
    </location>
</feature>
<comment type="caution">
    <text evidence="3">The sequence shown here is derived from an EMBL/GenBank/DDBJ whole genome shotgun (WGS) entry which is preliminary data.</text>
</comment>
<dbReference type="InterPro" id="IPR046675">
    <property type="entry name" value="DUF6545"/>
</dbReference>
<evidence type="ECO:0000313" key="4">
    <source>
        <dbReference type="Proteomes" id="UP001551695"/>
    </source>
</evidence>
<evidence type="ECO:0000256" key="1">
    <source>
        <dbReference type="SAM" id="Phobius"/>
    </source>
</evidence>
<evidence type="ECO:0000313" key="3">
    <source>
        <dbReference type="EMBL" id="MEV0709104.1"/>
    </source>
</evidence>
<keyword evidence="4" id="KW-1185">Reference proteome</keyword>
<dbReference type="Pfam" id="PF20182">
    <property type="entry name" value="DUF6545"/>
    <property type="match status" value="1"/>
</dbReference>
<dbReference type="EMBL" id="JBFAKC010000006">
    <property type="protein sequence ID" value="MEV0709104.1"/>
    <property type="molecule type" value="Genomic_DNA"/>
</dbReference>
<feature type="transmembrane region" description="Helical" evidence="1">
    <location>
        <begin position="218"/>
        <end position="239"/>
    </location>
</feature>
<dbReference type="Proteomes" id="UP001551695">
    <property type="component" value="Unassembled WGS sequence"/>
</dbReference>
<feature type="domain" description="DUF6545" evidence="2">
    <location>
        <begin position="247"/>
        <end position="373"/>
    </location>
</feature>
<dbReference type="RefSeq" id="WP_357784375.1">
    <property type="nucleotide sequence ID" value="NZ_JBFAKC010000006.1"/>
</dbReference>
<keyword evidence="1" id="KW-1133">Transmembrane helix</keyword>
<sequence length="384" mass="40599">MHTGWPAALSSAALLVAWPVVVLRALYFDRTRADRQLAAIIGLGLVNCTLREPNCQRLITVASGEHLSVLLMYQLSVVAFAASSAAGVLFARDGRDRPVPGIALAVTTGLWVLSAVVLGLADDPDALVRGDSAESTALVYFGGAVPLALLVGIEFVALGRAGLSTGGDRIETALHLMVIGVGIVSVVQAVSRTVTAVLLGTGHSTALTRLQGLVDNDLIFPTVLAGTVFYAAPLIRSGLERVRLDGWSRRGKQLLPLWSELTAACPEIVHRAPGIDRADSRYRVYRTVVEIRDCMLILSRHTRALPPEVRAAIAARGMPEPERRTLESAVALVFALRARSSGLPTVAAVGRVASVATDMDSEIDELARMAAVWPLACGIAARGA</sequence>
<reference evidence="3 4" key="1">
    <citation type="submission" date="2024-06" db="EMBL/GenBank/DDBJ databases">
        <title>The Natural Products Discovery Center: Release of the First 8490 Sequenced Strains for Exploring Actinobacteria Biosynthetic Diversity.</title>
        <authorList>
            <person name="Kalkreuter E."/>
            <person name="Kautsar S.A."/>
            <person name="Yang D."/>
            <person name="Bader C.D."/>
            <person name="Teijaro C.N."/>
            <person name="Fluegel L."/>
            <person name="Davis C.M."/>
            <person name="Simpson J.R."/>
            <person name="Lauterbach L."/>
            <person name="Steele A.D."/>
            <person name="Gui C."/>
            <person name="Meng S."/>
            <person name="Li G."/>
            <person name="Viehrig K."/>
            <person name="Ye F."/>
            <person name="Su P."/>
            <person name="Kiefer A.F."/>
            <person name="Nichols A."/>
            <person name="Cepeda A.J."/>
            <person name="Yan W."/>
            <person name="Fan B."/>
            <person name="Jiang Y."/>
            <person name="Adhikari A."/>
            <person name="Zheng C.-J."/>
            <person name="Schuster L."/>
            <person name="Cowan T.M."/>
            <person name="Smanski M.J."/>
            <person name="Chevrette M.G."/>
            <person name="De Carvalho L.P.S."/>
            <person name="Shen B."/>
        </authorList>
    </citation>
    <scope>NUCLEOTIDE SEQUENCE [LARGE SCALE GENOMIC DNA]</scope>
    <source>
        <strain evidence="3 4">NPDC050403</strain>
    </source>
</reference>